<feature type="signal peptide" evidence="1">
    <location>
        <begin position="1"/>
        <end position="26"/>
    </location>
</feature>
<protein>
    <submittedName>
        <fullName evidence="2">Uncharacterized protein</fullName>
    </submittedName>
</protein>
<dbReference type="KEGG" id="ctes:O987_25505"/>
<evidence type="ECO:0000313" key="2">
    <source>
        <dbReference type="EMBL" id="AIJ49171.1"/>
    </source>
</evidence>
<reference evidence="2 3" key="1">
    <citation type="journal article" date="2014" name="Genome Announc.">
        <title>Complete Genome Sequence of Polychlorinated Biphenyl Degrader Comamonas testosteroni TK102 (NBRC 109938).</title>
        <authorList>
            <person name="Fukuda K."/>
            <person name="Hosoyama A."/>
            <person name="Tsuchikane K."/>
            <person name="Ohji S."/>
            <person name="Yamazoe A."/>
            <person name="Fujita N."/>
            <person name="Shintani M."/>
            <person name="Kimbara K."/>
        </authorList>
    </citation>
    <scope>NUCLEOTIDE SEQUENCE [LARGE SCALE GENOMIC DNA]</scope>
    <source>
        <strain evidence="2">TK102</strain>
    </source>
</reference>
<dbReference type="Proteomes" id="UP000028782">
    <property type="component" value="Chromosome"/>
</dbReference>
<keyword evidence="1" id="KW-0732">Signal</keyword>
<proteinExistence type="predicted"/>
<dbReference type="HOGENOM" id="CLU_2842265_0_0_4"/>
<organism evidence="2 3">
    <name type="scientific">Comamonas testosteroni TK102</name>
    <dbReference type="NCBI Taxonomy" id="1392005"/>
    <lineage>
        <taxon>Bacteria</taxon>
        <taxon>Pseudomonadati</taxon>
        <taxon>Pseudomonadota</taxon>
        <taxon>Betaproteobacteria</taxon>
        <taxon>Burkholderiales</taxon>
        <taxon>Comamonadaceae</taxon>
        <taxon>Comamonas</taxon>
    </lineage>
</organism>
<name>A0A076PWV1_COMTE</name>
<gene>
    <name evidence="2" type="ORF">O987_25505</name>
</gene>
<evidence type="ECO:0000256" key="1">
    <source>
        <dbReference type="SAM" id="SignalP"/>
    </source>
</evidence>
<sequence>MSIRLTRTLHQLRPLLLRARATPSQAAPAAPAALPQALERTLELDALTSWPTHRIRSYLSSRSVR</sequence>
<accession>A0A076PWV1</accession>
<evidence type="ECO:0000313" key="3">
    <source>
        <dbReference type="Proteomes" id="UP000028782"/>
    </source>
</evidence>
<dbReference type="RefSeq" id="WP_003050880.1">
    <property type="nucleotide sequence ID" value="NZ_CP006704.1"/>
</dbReference>
<dbReference type="EMBL" id="CP006704">
    <property type="protein sequence ID" value="AIJ49171.1"/>
    <property type="molecule type" value="Genomic_DNA"/>
</dbReference>
<dbReference type="AlphaFoldDB" id="A0A076PWV1"/>
<feature type="chain" id="PRO_5001716159" evidence="1">
    <location>
        <begin position="27"/>
        <end position="65"/>
    </location>
</feature>